<sequence length="214" mass="23010">MNVLVIGANGNTGRHIVKELSNSSQHFVRAMIRKTEQAKEMEDLGARPIVADLEQDFSYALENVNAVIFAAGSGGSTGDDKTLAIDQEGAKKAVDYAKKMGIERFVMLSSMGAGNPSSGPDELQFYLKAKGAADAHLKESGLNYTIVRPGSLSFDDSTGKIEAATSITDKNREIPRADVAKVLVDSLTIEETNHKVFEILSGDTPVEEALKNIH</sequence>
<dbReference type="InterPro" id="IPR036291">
    <property type="entry name" value="NAD(P)-bd_dom_sf"/>
</dbReference>
<reference evidence="2 3" key="1">
    <citation type="submission" date="2015-08" db="EMBL/GenBank/DDBJ databases">
        <title>Draft Genome Sequence of Bacillus vietnamensis UCD-SED5.</title>
        <authorList>
            <person name="Lee R.D."/>
            <person name="Jospin G."/>
            <person name="Lang J.M."/>
            <person name="Coil D.A."/>
            <person name="Eisen J.A."/>
        </authorList>
    </citation>
    <scope>NUCLEOTIDE SEQUENCE [LARGE SCALE GENOMIC DNA]</scope>
    <source>
        <strain evidence="2 3">UCD-SED5</strain>
    </source>
</reference>
<dbReference type="CDD" id="cd05243">
    <property type="entry name" value="SDR_a5"/>
    <property type="match status" value="1"/>
</dbReference>
<name>A0A0P6WEW9_9BACI</name>
<dbReference type="PANTHER" id="PTHR15020:SF50">
    <property type="entry name" value="UPF0659 PROTEIN YMR090W"/>
    <property type="match status" value="1"/>
</dbReference>
<dbReference type="InterPro" id="IPR016040">
    <property type="entry name" value="NAD(P)-bd_dom"/>
</dbReference>
<dbReference type="Pfam" id="PF13460">
    <property type="entry name" value="NAD_binding_10"/>
    <property type="match status" value="1"/>
</dbReference>
<protein>
    <submittedName>
        <fullName evidence="2">NAD-dependent dehydratase</fullName>
    </submittedName>
</protein>
<dbReference type="EMBL" id="LIXZ01000010">
    <property type="protein sequence ID" value="KPL59008.1"/>
    <property type="molecule type" value="Genomic_DNA"/>
</dbReference>
<gene>
    <name evidence="2" type="ORF">AM506_13785</name>
</gene>
<dbReference type="PATRIC" id="fig|218284.4.peg.4508"/>
<proteinExistence type="predicted"/>
<dbReference type="SUPFAM" id="SSF51735">
    <property type="entry name" value="NAD(P)-binding Rossmann-fold domains"/>
    <property type="match status" value="1"/>
</dbReference>
<dbReference type="RefSeq" id="WP_060673073.1">
    <property type="nucleotide sequence ID" value="NZ_LIXZ01000010.1"/>
</dbReference>
<organism evidence="2 3">
    <name type="scientific">Rossellomorea vietnamensis</name>
    <dbReference type="NCBI Taxonomy" id="218284"/>
    <lineage>
        <taxon>Bacteria</taxon>
        <taxon>Bacillati</taxon>
        <taxon>Bacillota</taxon>
        <taxon>Bacilli</taxon>
        <taxon>Bacillales</taxon>
        <taxon>Bacillaceae</taxon>
        <taxon>Rossellomorea</taxon>
    </lineage>
</organism>
<feature type="domain" description="NAD(P)-binding" evidence="1">
    <location>
        <begin position="7"/>
        <end position="188"/>
    </location>
</feature>
<comment type="caution">
    <text evidence="2">The sequence shown here is derived from an EMBL/GenBank/DDBJ whole genome shotgun (WGS) entry which is preliminary data.</text>
</comment>
<evidence type="ECO:0000259" key="1">
    <source>
        <dbReference type="Pfam" id="PF13460"/>
    </source>
</evidence>
<dbReference type="OrthoDB" id="9803892at2"/>
<dbReference type="AlphaFoldDB" id="A0A0P6WEW9"/>
<accession>A0A0P6WEW9</accession>
<dbReference type="eggNOG" id="COG0702">
    <property type="taxonomic scope" value="Bacteria"/>
</dbReference>
<dbReference type="Gene3D" id="3.40.50.720">
    <property type="entry name" value="NAD(P)-binding Rossmann-like Domain"/>
    <property type="match status" value="1"/>
</dbReference>
<evidence type="ECO:0000313" key="2">
    <source>
        <dbReference type="EMBL" id="KPL59008.1"/>
    </source>
</evidence>
<dbReference type="Proteomes" id="UP000050398">
    <property type="component" value="Unassembled WGS sequence"/>
</dbReference>
<dbReference type="PANTHER" id="PTHR15020">
    <property type="entry name" value="FLAVIN REDUCTASE-RELATED"/>
    <property type="match status" value="1"/>
</dbReference>
<evidence type="ECO:0000313" key="3">
    <source>
        <dbReference type="Proteomes" id="UP000050398"/>
    </source>
</evidence>